<dbReference type="CDD" id="cd00761">
    <property type="entry name" value="Glyco_tranf_GTA_type"/>
    <property type="match status" value="1"/>
</dbReference>
<dbReference type="AlphaFoldDB" id="A0A0Z8NP36"/>
<dbReference type="Gene3D" id="3.90.550.10">
    <property type="entry name" value="Spore Coat Polysaccharide Biosynthesis Protein SpsA, Chain A"/>
    <property type="match status" value="1"/>
</dbReference>
<name>A0A0Z8NP36_STRSU</name>
<keyword evidence="2" id="KW-0808">Transferase</keyword>
<sequence length="297" mass="35142">MLYIFTPTYNRKHHLQQLYVSLLQQTNKNFIWLIVDDGSSDQTNELVKEWQNANQIQIIYEYQINQGKHAAYNKALEIMGYNGFHVCVDSDDILSNEAVDMILQDCVRVSKLEEFIGVVYPKIERKSQLETKWLPAEVNSVMIPDIKLKFGLNIETCIVIKNEIASQYRFPIFESETFLSEELFYIFLSNYGSFIPHNRAVYYFDYLEGGLTNNIFSIWVRNPKGTFYFLEKRKQYILDTFHGFEKYRELCKVKLNINAFRFALNDRSWMKGYGIVDYVMLPVTLIIKYKRFCPKSN</sequence>
<dbReference type="RefSeq" id="WP_044767707.1">
    <property type="nucleotide sequence ID" value="NZ_CEIH01000178.1"/>
</dbReference>
<dbReference type="InterPro" id="IPR029044">
    <property type="entry name" value="Nucleotide-diphossugar_trans"/>
</dbReference>
<proteinExistence type="predicted"/>
<dbReference type="GO" id="GO:0016758">
    <property type="term" value="F:hexosyltransferase activity"/>
    <property type="evidence" value="ECO:0007669"/>
    <property type="project" value="UniProtKB-ARBA"/>
</dbReference>
<feature type="domain" description="Glycosyltransferase 2-like" evidence="1">
    <location>
        <begin position="4"/>
        <end position="103"/>
    </location>
</feature>
<organism evidence="2 3">
    <name type="scientific">Streptococcus suis</name>
    <dbReference type="NCBI Taxonomy" id="1307"/>
    <lineage>
        <taxon>Bacteria</taxon>
        <taxon>Bacillati</taxon>
        <taxon>Bacillota</taxon>
        <taxon>Bacilli</taxon>
        <taxon>Lactobacillales</taxon>
        <taxon>Streptococcaceae</taxon>
        <taxon>Streptococcus</taxon>
    </lineage>
</organism>
<dbReference type="Proteomes" id="UP000069526">
    <property type="component" value="Unassembled WGS sequence"/>
</dbReference>
<gene>
    <name evidence="2" type="primary">cpsN</name>
    <name evidence="2" type="ORF">ERS132539_01165</name>
</gene>
<evidence type="ECO:0000259" key="1">
    <source>
        <dbReference type="Pfam" id="PF00535"/>
    </source>
</evidence>
<evidence type="ECO:0000313" key="3">
    <source>
        <dbReference type="Proteomes" id="UP000069526"/>
    </source>
</evidence>
<dbReference type="PANTHER" id="PTHR22916:SF3">
    <property type="entry name" value="UDP-GLCNAC:BETAGAL BETA-1,3-N-ACETYLGLUCOSAMINYLTRANSFERASE-LIKE PROTEIN 1"/>
    <property type="match status" value="1"/>
</dbReference>
<evidence type="ECO:0000313" key="2">
    <source>
        <dbReference type="EMBL" id="CYW30898.1"/>
    </source>
</evidence>
<protein>
    <submittedName>
        <fullName evidence="2">Glycosyl transferase CpsN(V)</fullName>
    </submittedName>
</protein>
<dbReference type="Pfam" id="PF00535">
    <property type="entry name" value="Glycos_transf_2"/>
    <property type="match status" value="1"/>
</dbReference>
<reference evidence="2 3" key="1">
    <citation type="submission" date="2016-02" db="EMBL/GenBank/DDBJ databases">
        <authorList>
            <consortium name="Pathogen Informatics"/>
        </authorList>
    </citation>
    <scope>NUCLEOTIDE SEQUENCE [LARGE SCALE GENOMIC DNA]</scope>
    <source>
        <strain evidence="2 3">SS1013</strain>
    </source>
</reference>
<dbReference type="InterPro" id="IPR001173">
    <property type="entry name" value="Glyco_trans_2-like"/>
</dbReference>
<dbReference type="SUPFAM" id="SSF53448">
    <property type="entry name" value="Nucleotide-diphospho-sugar transferases"/>
    <property type="match status" value="1"/>
</dbReference>
<accession>A0A0Z8NP36</accession>
<dbReference type="PANTHER" id="PTHR22916">
    <property type="entry name" value="GLYCOSYLTRANSFERASE"/>
    <property type="match status" value="1"/>
</dbReference>
<dbReference type="EMBL" id="FIJK01000024">
    <property type="protein sequence ID" value="CYW30898.1"/>
    <property type="molecule type" value="Genomic_DNA"/>
</dbReference>